<dbReference type="InterPro" id="IPR034035">
    <property type="entry name" value="Astacin-like_dom"/>
</dbReference>
<keyword evidence="1" id="KW-0862">Zinc</keyword>
<keyword evidence="1" id="KW-0479">Metal-binding</keyword>
<keyword evidence="3" id="KW-0472">Membrane</keyword>
<protein>
    <recommendedName>
        <fullName evidence="5">Peptidase M12A domain-containing protein</fullName>
    </recommendedName>
</protein>
<evidence type="ECO:0000313" key="7">
    <source>
        <dbReference type="Proteomes" id="UP000708208"/>
    </source>
</evidence>
<dbReference type="PROSITE" id="PS51864">
    <property type="entry name" value="ASTACIN"/>
    <property type="match status" value="1"/>
</dbReference>
<feature type="compositionally biased region" description="Low complexity" evidence="2">
    <location>
        <begin position="275"/>
        <end position="305"/>
    </location>
</feature>
<feature type="signal peptide" evidence="4">
    <location>
        <begin position="1"/>
        <end position="19"/>
    </location>
</feature>
<dbReference type="OrthoDB" id="291007at2759"/>
<proteinExistence type="predicted"/>
<evidence type="ECO:0000259" key="5">
    <source>
        <dbReference type="PROSITE" id="PS51864"/>
    </source>
</evidence>
<dbReference type="Pfam" id="PF01400">
    <property type="entry name" value="Astacin"/>
    <property type="match status" value="1"/>
</dbReference>
<dbReference type="InterPro" id="IPR006026">
    <property type="entry name" value="Peptidase_Metallo"/>
</dbReference>
<keyword evidence="7" id="KW-1185">Reference proteome</keyword>
<keyword evidence="3" id="KW-1133">Transmembrane helix</keyword>
<evidence type="ECO:0000256" key="2">
    <source>
        <dbReference type="SAM" id="MobiDB-lite"/>
    </source>
</evidence>
<sequence>MKSTISILVLPVLATIVLALPLHNFEDPDALLNDMRFRDGDLHTVTPNLSLRWPKGVVVFKIDPAFSAAEKKDIQKGFGLISSATCVKFREATSKDVDYAFIKRGSGCNSYVGKIGGEQIVNLESNGFCTTPGVVAHEMLHAIGFYHEMQRPDRDDNVIVLWENIQKMYLHNFDMKSSLLTYGTSYDYMSIMHYGPYSGSANGKPVMLNNRIFKVTRMRARKLITVLGLILALSWAEGAVAKNKTSTFAKKKLQVSRDSIPEPTHYSLDLVGSGQKQQQQQQQQQKQQQKQQHQQQHQSLQHPQQNHMQDFSAPSNGYMVSYDIPGMTNHVSAVGTNGETMSETSYAVVSENVGYGAPMTVSTDYGPKIPYGGPGIKDTYASSSSIKNTFGPTYSDVAYGSSLKESYGPSLKDTFGPAPKDSFGPTLKDTFGPTLKDPFGPSFKDTFGPTLKESYGPSFKDPFGPPIIESYGPPKTNYGPPKTKAPFWQGSGFKTPKGPHGGQPSQKHKFNIPIPELNHLPSLYGDSEHEGSNIKGNGMAGLGSLAGSLGGLKGLIPVLALVPILASIALVFLPLPWLYFPPGVLDPTNGVIKLGRGHGRNGLAWDFNSEKFLKFLGQAEKLASKAFEKLVAEGREFSNGKNECLERLSCELFKLARAYNADKLLDAALRQIFPLSNEKSGNSSRKGDAPGGCLAFSCKPLFKGKD</sequence>
<keyword evidence="1" id="KW-0645">Protease</keyword>
<gene>
    <name evidence="6" type="ORF">AFUS01_LOCUS16903</name>
</gene>
<dbReference type="Proteomes" id="UP000708208">
    <property type="component" value="Unassembled WGS sequence"/>
</dbReference>
<dbReference type="GO" id="GO:0006508">
    <property type="term" value="P:proteolysis"/>
    <property type="evidence" value="ECO:0007669"/>
    <property type="project" value="UniProtKB-KW"/>
</dbReference>
<feature type="domain" description="Peptidase M12A" evidence="5">
    <location>
        <begin position="44"/>
        <end position="234"/>
    </location>
</feature>
<feature type="compositionally biased region" description="Polar residues" evidence="2">
    <location>
        <begin position="306"/>
        <end position="315"/>
    </location>
</feature>
<keyword evidence="4" id="KW-0732">Signal</keyword>
<evidence type="ECO:0000313" key="6">
    <source>
        <dbReference type="EMBL" id="CAG7728097.1"/>
    </source>
</evidence>
<dbReference type="SMART" id="SM00235">
    <property type="entry name" value="ZnMc"/>
    <property type="match status" value="1"/>
</dbReference>
<evidence type="ECO:0000256" key="3">
    <source>
        <dbReference type="SAM" id="Phobius"/>
    </source>
</evidence>
<keyword evidence="1" id="KW-0482">Metalloprotease</keyword>
<reference evidence="6" key="1">
    <citation type="submission" date="2021-06" db="EMBL/GenBank/DDBJ databases">
        <authorList>
            <person name="Hodson N. C."/>
            <person name="Mongue J. A."/>
            <person name="Jaron S. K."/>
        </authorList>
    </citation>
    <scope>NUCLEOTIDE SEQUENCE</scope>
</reference>
<dbReference type="InterPro" id="IPR001506">
    <property type="entry name" value="Peptidase_M12A"/>
</dbReference>
<feature type="region of interest" description="Disordered" evidence="2">
    <location>
        <begin position="262"/>
        <end position="315"/>
    </location>
</feature>
<dbReference type="AlphaFoldDB" id="A0A8J2JWX0"/>
<feature type="chain" id="PRO_5035321575" description="Peptidase M12A domain-containing protein" evidence="4">
    <location>
        <begin position="20"/>
        <end position="706"/>
    </location>
</feature>
<comment type="caution">
    <text evidence="6">The sequence shown here is derived from an EMBL/GenBank/DDBJ whole genome shotgun (WGS) entry which is preliminary data.</text>
</comment>
<comment type="caution">
    <text evidence="1">Lacks conserved residue(s) required for the propagation of feature annotation.</text>
</comment>
<evidence type="ECO:0000256" key="4">
    <source>
        <dbReference type="SAM" id="SignalP"/>
    </source>
</evidence>
<comment type="cofactor">
    <cofactor evidence="1">
        <name>Zn(2+)</name>
        <dbReference type="ChEBI" id="CHEBI:29105"/>
    </cofactor>
    <text evidence="1">Binds 1 zinc ion per subunit.</text>
</comment>
<keyword evidence="1" id="KW-0378">Hydrolase</keyword>
<dbReference type="GO" id="GO:0004222">
    <property type="term" value="F:metalloendopeptidase activity"/>
    <property type="evidence" value="ECO:0007669"/>
    <property type="project" value="UniProtKB-UniRule"/>
</dbReference>
<feature type="active site" evidence="1">
    <location>
        <position position="138"/>
    </location>
</feature>
<feature type="binding site" evidence="1">
    <location>
        <position position="147"/>
    </location>
    <ligand>
        <name>Zn(2+)</name>
        <dbReference type="ChEBI" id="CHEBI:29105"/>
        <note>catalytic</note>
    </ligand>
</feature>
<accession>A0A8J2JWX0</accession>
<dbReference type="CDD" id="cd04280">
    <property type="entry name" value="ZnMc_astacin_like"/>
    <property type="match status" value="1"/>
</dbReference>
<feature type="binding site" evidence="1">
    <location>
        <position position="141"/>
    </location>
    <ligand>
        <name>Zn(2+)</name>
        <dbReference type="ChEBI" id="CHEBI:29105"/>
        <note>catalytic</note>
    </ligand>
</feature>
<organism evidence="6 7">
    <name type="scientific">Allacma fusca</name>
    <dbReference type="NCBI Taxonomy" id="39272"/>
    <lineage>
        <taxon>Eukaryota</taxon>
        <taxon>Metazoa</taxon>
        <taxon>Ecdysozoa</taxon>
        <taxon>Arthropoda</taxon>
        <taxon>Hexapoda</taxon>
        <taxon>Collembola</taxon>
        <taxon>Symphypleona</taxon>
        <taxon>Sminthuridae</taxon>
        <taxon>Allacma</taxon>
    </lineage>
</organism>
<dbReference type="PANTHER" id="PTHR10127:SF850">
    <property type="entry name" value="METALLOENDOPEPTIDASE"/>
    <property type="match status" value="1"/>
</dbReference>
<feature type="binding site" evidence="1">
    <location>
        <position position="137"/>
    </location>
    <ligand>
        <name>Zn(2+)</name>
        <dbReference type="ChEBI" id="CHEBI:29105"/>
        <note>catalytic</note>
    </ligand>
</feature>
<keyword evidence="3" id="KW-0812">Transmembrane</keyword>
<dbReference type="GO" id="GO:0008270">
    <property type="term" value="F:zinc ion binding"/>
    <property type="evidence" value="ECO:0007669"/>
    <property type="project" value="UniProtKB-UniRule"/>
</dbReference>
<feature type="transmembrane region" description="Helical" evidence="3">
    <location>
        <begin position="558"/>
        <end position="580"/>
    </location>
</feature>
<name>A0A8J2JWX0_9HEXA</name>
<dbReference type="EMBL" id="CAJVCH010158459">
    <property type="protein sequence ID" value="CAG7728097.1"/>
    <property type="molecule type" value="Genomic_DNA"/>
</dbReference>
<evidence type="ECO:0000256" key="1">
    <source>
        <dbReference type="PROSITE-ProRule" id="PRU01211"/>
    </source>
</evidence>
<dbReference type="PANTHER" id="PTHR10127">
    <property type="entry name" value="DISCOIDIN, CUB, EGF, LAMININ , AND ZINC METALLOPROTEASE DOMAIN CONTAINING"/>
    <property type="match status" value="1"/>
</dbReference>